<protein>
    <submittedName>
        <fullName evidence="1">Glycosyltransferase involved in cell wall bisynthesis</fullName>
    </submittedName>
</protein>
<dbReference type="RefSeq" id="WP_149759584.1">
    <property type="nucleotide sequence ID" value="NZ_BSPE01000008.1"/>
</dbReference>
<dbReference type="Proteomes" id="UP000323300">
    <property type="component" value="Unassembled WGS sequence"/>
</dbReference>
<reference evidence="1 2" key="1">
    <citation type="submission" date="2016-10" db="EMBL/GenBank/DDBJ databases">
        <authorList>
            <person name="Varghese N."/>
            <person name="Submissions S."/>
        </authorList>
    </citation>
    <scope>NUCLEOTIDE SEQUENCE [LARGE SCALE GENOMIC DNA]</scope>
    <source>
        <strain evidence="1 2">DSM 21822</strain>
    </source>
</reference>
<dbReference type="SUPFAM" id="SSF53756">
    <property type="entry name" value="UDP-Glycosyltransferase/glycogen phosphorylase"/>
    <property type="match status" value="1"/>
</dbReference>
<accession>A0A1I3XJT0</accession>
<evidence type="ECO:0000313" key="2">
    <source>
        <dbReference type="Proteomes" id="UP000323300"/>
    </source>
</evidence>
<proteinExistence type="predicted"/>
<dbReference type="EMBL" id="FOSL01000003">
    <property type="protein sequence ID" value="SFK19765.1"/>
    <property type="molecule type" value="Genomic_DNA"/>
</dbReference>
<name>A0A1I3XJT0_9HYPH</name>
<sequence>MAHAPRCLIYCPMPYSGHGWPETCVNVVANFHTVDLQPVLVTPRARKSAPPSIDVVEAIPFPISRIPWRYIRGISNGFMDRRFRNLVDKSDPKRTVAYFWPGTPPALVEYARSAGIVSVREMINTFQGMAKRILDDAYDRWEFPRTHSITDAGIEGERQELKLYDHVFAPNPEVERSLLEVGIDRRRILPTSYGWVPDRFRNLAPSFSSGGQFFKAIFAGFICVRKGVPELLDAWEESCIDGELVLVGDVEPVLQPRLARATQTSRVRHIPYTDDIGSSYRDADVFVFPTLEEGGPQVTLEAGGCGLPAIVTPMGAGRLVKDGVNGLVVRAGDVSGLVTALRRMANEPGLRASFARQIAQDAQQFTYERVSASRGASLVRLLRSREQ</sequence>
<dbReference type="OrthoDB" id="9783380at2"/>
<dbReference type="AlphaFoldDB" id="A0A1I3XJT0"/>
<dbReference type="GO" id="GO:0016740">
    <property type="term" value="F:transferase activity"/>
    <property type="evidence" value="ECO:0007669"/>
    <property type="project" value="UniProtKB-KW"/>
</dbReference>
<dbReference type="Pfam" id="PF13692">
    <property type="entry name" value="Glyco_trans_1_4"/>
    <property type="match status" value="1"/>
</dbReference>
<evidence type="ECO:0000313" key="1">
    <source>
        <dbReference type="EMBL" id="SFK19765.1"/>
    </source>
</evidence>
<dbReference type="PANTHER" id="PTHR12526">
    <property type="entry name" value="GLYCOSYLTRANSFERASE"/>
    <property type="match status" value="1"/>
</dbReference>
<gene>
    <name evidence="1" type="ORF">SAMN04488498_103303</name>
</gene>
<dbReference type="Gene3D" id="3.40.50.2000">
    <property type="entry name" value="Glycogen Phosphorylase B"/>
    <property type="match status" value="2"/>
</dbReference>
<keyword evidence="2" id="KW-1185">Reference proteome</keyword>
<organism evidence="1 2">
    <name type="scientific">Neomesorhizobium albiziae</name>
    <dbReference type="NCBI Taxonomy" id="335020"/>
    <lineage>
        <taxon>Bacteria</taxon>
        <taxon>Pseudomonadati</taxon>
        <taxon>Pseudomonadota</taxon>
        <taxon>Alphaproteobacteria</taxon>
        <taxon>Hyphomicrobiales</taxon>
        <taxon>Phyllobacteriaceae</taxon>
        <taxon>Neomesorhizobium</taxon>
    </lineage>
</organism>
<keyword evidence="1" id="KW-0808">Transferase</keyword>